<feature type="compositionally biased region" description="Acidic residues" evidence="1">
    <location>
        <begin position="960"/>
        <end position="981"/>
    </location>
</feature>
<dbReference type="PANTHER" id="PTHR30313">
    <property type="entry name" value="DNA PRIMASE"/>
    <property type="match status" value="1"/>
</dbReference>
<dbReference type="GO" id="GO:0006269">
    <property type="term" value="P:DNA replication, synthesis of primer"/>
    <property type="evidence" value="ECO:0007669"/>
    <property type="project" value="TreeGrafter"/>
</dbReference>
<feature type="compositionally biased region" description="Basic and acidic residues" evidence="1">
    <location>
        <begin position="393"/>
        <end position="416"/>
    </location>
</feature>
<proteinExistence type="predicted"/>
<accession>A0A2R2NVQ0</accession>
<dbReference type="PANTHER" id="PTHR30313:SF2">
    <property type="entry name" value="DNA PRIMASE"/>
    <property type="match status" value="1"/>
</dbReference>
<feature type="region of interest" description="Disordered" evidence="1">
    <location>
        <begin position="581"/>
        <end position="602"/>
    </location>
</feature>
<dbReference type="InterPro" id="IPR013264">
    <property type="entry name" value="DNAG_N"/>
</dbReference>
<dbReference type="Gene3D" id="1.10.10.10">
    <property type="entry name" value="Winged helix-like DNA-binding domain superfamily/Winged helix DNA-binding domain"/>
    <property type="match status" value="1"/>
</dbReference>
<dbReference type="InterPro" id="IPR036388">
    <property type="entry name" value="WH-like_DNA-bd_sf"/>
</dbReference>
<dbReference type="RefSeq" id="WP_192960673.1">
    <property type="nucleotide sequence ID" value="NZ_KJ619463.1"/>
</dbReference>
<dbReference type="Gene3D" id="3.40.1360.10">
    <property type="match status" value="1"/>
</dbReference>
<reference evidence="3" key="1">
    <citation type="submission" date="2014-03" db="EMBL/GenBank/DDBJ databases">
        <title>pFA-1, a novel haloarchaeal plasmid isolated from the type strain of Halorubrum litoreum, contains an integrase family tyrosine recombinases.</title>
        <authorList>
            <person name="Chen S."/>
            <person name="Qin J."/>
            <person name="Yan Z."/>
            <person name="Yang Z.L."/>
        </authorList>
    </citation>
    <scope>NUCLEOTIDE SEQUENCE</scope>
    <source>
        <strain evidence="3">Fa-1</strain>
        <plasmid evidence="3">pFA-1</plasmid>
    </source>
</reference>
<geneLocation type="plasmid" evidence="3">
    <name>pFA-1</name>
</geneLocation>
<dbReference type="CDD" id="cd01029">
    <property type="entry name" value="TOPRIM_primases"/>
    <property type="match status" value="1"/>
</dbReference>
<dbReference type="SUPFAM" id="SSF46785">
    <property type="entry name" value="Winged helix' DNA-binding domain"/>
    <property type="match status" value="1"/>
</dbReference>
<dbReference type="Pfam" id="PF08275">
    <property type="entry name" value="DNAG_N"/>
    <property type="match status" value="1"/>
</dbReference>
<feature type="region of interest" description="Disordered" evidence="1">
    <location>
        <begin position="1726"/>
        <end position="1755"/>
    </location>
</feature>
<evidence type="ECO:0000313" key="3">
    <source>
        <dbReference type="EMBL" id="AKB09800.1"/>
    </source>
</evidence>
<sequence length="1755" mass="189339">MSEIGREEWRRLLSQLDEPAIGAVAEGVADVFDVDILDAYDLVEDAVADGDLIEEDTGRAFPAVRVNEGIEVEESPDSGGKRGGEGGSSTADPKGEADETAVPDALDAFNDAIAWFAQQLDTELPDESDYDTARDYYRDGRGWDDETIDEKHLGFAPANYRDELVTHLFDRGHGREEMLATGLFGERDDGNLYATWSGRYVLPYFDADGHPVFAISRATDPVHQADWKGNKYDKLQVSREEVVVEEPIYGLDSAQEGEPVIITEGIADAITAHQNGIPALSPVTTTFKKSDRGALLDALESYSVPRVYIVQDAEAPASSHDENDRLTLPQYGEGIRGAVSTAAFLDDEGVDARIAELPRPGLSKVDLDDYLIEWGGDLAPVLASATPATEHPAYSDHKSGSNTDLDRETSTVSRSDDRSALFDLDITDVTGLDEGERGTNPLGHHGESEDYFVVISDELATDHKYGASYNALTYLLVEAGERRPDAPDGSLDDEEVFAAWRHAKDERYINREDPVPYRGLLGVAVADGLVDADDLVRRDSETGSVVNEEEDHDGATYRALPAGAYNQVLDHIAEEYGVEPGREAATGGDDDTEEWRQDPREVSATVDVRRAWDAAGRVRPDQVDGLAAADDNADSFACPGCGSGVDVVRAVAVEEELIKSCDAGLDEAYPEAYSLARTEYGAPLPEYLTTGDAVAEFDAVLDVISEVGFFDLDEDALATTVSATGDDVGGEAVRALDPVWRDSESGESVIVYDSGTVWDADTQRVIDTLRFVALDSGLLNDPREALEGSGFTEAYRRARTKYGAPLPRWEPAADGARELTPQLPPSDELVDARSFDGVSPDELEVAREEVEALIGEATSETDEATVVTALPATGKTTGTVKNARHRPLSYLAPRKELQAQALAKADRWEVEAEILPVFSEERVHDEVLSSAVSHVREAGKTRLRDRWAILSAAFDGLDEDDAGDVDSSDIFEESEDDPDSVDLDRPTCETAEGDHGVAWALAVHVARRLGYTPQEIHTQAQGLFGAPLPCTDHDGGEECAYSAGWDRVKDPDNTPDLLVGSYIHAHVASVRTQFTRSPDGSVDTSPRAVVLDEFPGEAFVSEFGENAEDFATWLAGCLRCDVEDRRDMLEADLGDDEWVRGWLDGSSADADPNVDEAISSLGRTRELLDARDGADELLDVVDRRTLEKLDLREVLEDVAEGRGDPVEAYSRLVAAVGAVDIDQPGSGLTNWADDVVVEPLEAATVAGTSSPTVDDTDVDDLPVSGDLRDLVEDAVDAASDRVDGARGLLDAAVTALRGGGEGCRRLAAWADDGYSHPDAYHILANIVEAEPTRISTSSWAFDPEATDGTVVDVADTGERAVTVLDRNSHGARLHTPPARTDAAGDDVPLVGLDATGRGPLWSVALGEEVVVDDIHDTPRERARFLENALDLRVLQAADQPRAYSGDPTSKDTDGDVALLETIAEEYAGIDAPRQRGEEAVEVGRPATITTKSVREVLEGDARLDDVVAEWDHYGNVTGSNDLGAHRLAAVLGSQHYGDDAIERFCALAGEEVDTERNGAWGSELDYGSDLANSYLKHMREDQTTQAILRFARGDSGATVVARTSALRDDLPVVGRGQVVETWSPTATKVAQRYRRLGGEFTLSDVADAVDVGKRQVRRVLRELVEAGYLRRIGGGDGLANVYEAADVPGAGEVELPERDDAVAAEPGRTASNQYYTWNVRVFGGDDTIDTVSEDEPVRQRGAPPSPTAVDTGIGD</sequence>
<evidence type="ECO:0000256" key="1">
    <source>
        <dbReference type="SAM" id="MobiDB-lite"/>
    </source>
</evidence>
<dbReference type="SUPFAM" id="SSF56731">
    <property type="entry name" value="DNA primase core"/>
    <property type="match status" value="1"/>
</dbReference>
<name>A0A2R2NVQ0_9EURY</name>
<feature type="region of interest" description="Disordered" evidence="1">
    <location>
        <begin position="389"/>
        <end position="416"/>
    </location>
</feature>
<dbReference type="InterPro" id="IPR037068">
    <property type="entry name" value="DNA_primase_core_N_sf"/>
</dbReference>
<dbReference type="InterPro" id="IPR036390">
    <property type="entry name" value="WH_DNA-bd_sf"/>
</dbReference>
<dbReference type="InterPro" id="IPR034154">
    <property type="entry name" value="TOPRIM_DnaG/twinkle"/>
</dbReference>
<keyword evidence="3" id="KW-0614">Plasmid</keyword>
<feature type="domain" description="DNA primase DNAG catalytic core N-terminal" evidence="2">
    <location>
        <begin position="129"/>
        <end position="219"/>
    </location>
</feature>
<dbReference type="EMBL" id="KJ619463">
    <property type="protein sequence ID" value="AKB09800.1"/>
    <property type="molecule type" value="Genomic_DNA"/>
</dbReference>
<feature type="region of interest" description="Disordered" evidence="1">
    <location>
        <begin position="960"/>
        <end position="982"/>
    </location>
</feature>
<protein>
    <submittedName>
        <fullName evidence="3">DNA primase</fullName>
    </submittedName>
</protein>
<dbReference type="Gene3D" id="3.90.980.10">
    <property type="entry name" value="DNA primase, catalytic core, N-terminal domain"/>
    <property type="match status" value="1"/>
</dbReference>
<feature type="region of interest" description="Disordered" evidence="1">
    <location>
        <begin position="64"/>
        <end position="98"/>
    </location>
</feature>
<evidence type="ECO:0000259" key="2">
    <source>
        <dbReference type="Pfam" id="PF08275"/>
    </source>
</evidence>
<dbReference type="InterPro" id="IPR050219">
    <property type="entry name" value="DnaG_primase"/>
</dbReference>
<organism evidence="3">
    <name type="scientific">Halorubrum distributum</name>
    <dbReference type="NCBI Taxonomy" id="29283"/>
    <lineage>
        <taxon>Archaea</taxon>
        <taxon>Methanobacteriati</taxon>
        <taxon>Methanobacteriota</taxon>
        <taxon>Stenosarchaea group</taxon>
        <taxon>Halobacteria</taxon>
        <taxon>Halobacteriales</taxon>
        <taxon>Haloferacaceae</taxon>
        <taxon>Halorubrum</taxon>
        <taxon>Halorubrum distributum group</taxon>
    </lineage>
</organism>
<dbReference type="GO" id="GO:0005737">
    <property type="term" value="C:cytoplasm"/>
    <property type="evidence" value="ECO:0007669"/>
    <property type="project" value="TreeGrafter"/>
</dbReference>